<feature type="transmembrane region" description="Helical" evidence="5">
    <location>
        <begin position="6"/>
        <end position="24"/>
    </location>
</feature>
<name>A0A1F5YL77_9BACT</name>
<keyword evidence="2 5" id="KW-0812">Transmembrane</keyword>
<gene>
    <name evidence="7" type="ORF">A2153_02575</name>
</gene>
<dbReference type="Pfam" id="PF02674">
    <property type="entry name" value="Colicin_V"/>
    <property type="match status" value="1"/>
</dbReference>
<keyword evidence="3 5" id="KW-1133">Transmembrane helix</keyword>
<dbReference type="GO" id="GO:0016020">
    <property type="term" value="C:membrane"/>
    <property type="evidence" value="ECO:0007669"/>
    <property type="project" value="UniProtKB-SubCell"/>
</dbReference>
<dbReference type="AlphaFoldDB" id="A0A1F5YL77"/>
<feature type="domain" description="SCP" evidence="6">
    <location>
        <begin position="221"/>
        <end position="328"/>
    </location>
</feature>
<protein>
    <recommendedName>
        <fullName evidence="6">SCP domain-containing protein</fullName>
    </recommendedName>
</protein>
<feature type="transmembrane region" description="Helical" evidence="5">
    <location>
        <begin position="31"/>
        <end position="53"/>
    </location>
</feature>
<feature type="transmembrane region" description="Helical" evidence="5">
    <location>
        <begin position="119"/>
        <end position="142"/>
    </location>
</feature>
<dbReference type="Gene3D" id="3.40.33.10">
    <property type="entry name" value="CAP"/>
    <property type="match status" value="1"/>
</dbReference>
<dbReference type="EMBL" id="MFJB01000004">
    <property type="protein sequence ID" value="OGG00958.1"/>
    <property type="molecule type" value="Genomic_DNA"/>
</dbReference>
<comment type="subcellular location">
    <subcellularLocation>
        <location evidence="1">Membrane</location>
        <topology evidence="1">Multi-pass membrane protein</topology>
    </subcellularLocation>
</comment>
<accession>A0A1F5YL77</accession>
<evidence type="ECO:0000256" key="3">
    <source>
        <dbReference type="ARBA" id="ARBA00022989"/>
    </source>
</evidence>
<dbReference type="InterPro" id="IPR014044">
    <property type="entry name" value="CAP_dom"/>
</dbReference>
<dbReference type="PANTHER" id="PTHR31157">
    <property type="entry name" value="SCP DOMAIN-CONTAINING PROTEIN"/>
    <property type="match status" value="1"/>
</dbReference>
<evidence type="ECO:0000256" key="4">
    <source>
        <dbReference type="ARBA" id="ARBA00023136"/>
    </source>
</evidence>
<evidence type="ECO:0000259" key="6">
    <source>
        <dbReference type="Pfam" id="PF00188"/>
    </source>
</evidence>
<evidence type="ECO:0000313" key="7">
    <source>
        <dbReference type="EMBL" id="OGG00958.1"/>
    </source>
</evidence>
<evidence type="ECO:0000256" key="2">
    <source>
        <dbReference type="ARBA" id="ARBA00022692"/>
    </source>
</evidence>
<feature type="transmembrane region" description="Helical" evidence="5">
    <location>
        <begin position="73"/>
        <end position="98"/>
    </location>
</feature>
<dbReference type="PANTHER" id="PTHR31157:SF1">
    <property type="entry name" value="SCP DOMAIN-CONTAINING PROTEIN"/>
    <property type="match status" value="1"/>
</dbReference>
<proteinExistence type="predicted"/>
<dbReference type="GO" id="GO:0009403">
    <property type="term" value="P:toxin biosynthetic process"/>
    <property type="evidence" value="ECO:0007669"/>
    <property type="project" value="InterPro"/>
</dbReference>
<dbReference type="CDD" id="cd05379">
    <property type="entry name" value="CAP_bacterial"/>
    <property type="match status" value="1"/>
</dbReference>
<comment type="caution">
    <text evidence="7">The sequence shown here is derived from an EMBL/GenBank/DDBJ whole genome shotgun (WGS) entry which is preliminary data.</text>
</comment>
<dbReference type="InterPro" id="IPR035940">
    <property type="entry name" value="CAP_sf"/>
</dbReference>
<evidence type="ECO:0000256" key="5">
    <source>
        <dbReference type="SAM" id="Phobius"/>
    </source>
</evidence>
<dbReference type="SUPFAM" id="SSF55797">
    <property type="entry name" value="PR-1-like"/>
    <property type="match status" value="1"/>
</dbReference>
<sequence length="338" mass="37573">MDISNFQGNWVDLLILLTIVIYLLSGWTKGFLLGALDLLGFLVSFISALKFYAQVGLILRNNFGLTRGIANALGFFLAGILSEFIYSFLVNFIVKKLYSKVKFFFNNKKRLISLKTIDNWLGFIPAVGEALIFTAFVLTLLITLPIQGKIKKDIISSKIGKSLVNSTETIEHQLNNVFGEAVNETLTFLTINPNPTSEESIDLGFTQKEGKVDAQAENTMLTLVNIERQKNNLSPLESDLRLKDLAREYASDMFEHGFFSHYNPEGQSPFDRMKNKNISFLAAGENLALAPNVVLAHQGFMNSSGHRANILSSDFGKVGIGAIDGDIYGMLFVQEFTD</sequence>
<evidence type="ECO:0000256" key="1">
    <source>
        <dbReference type="ARBA" id="ARBA00004141"/>
    </source>
</evidence>
<dbReference type="InterPro" id="IPR003825">
    <property type="entry name" value="Colicin-V_CvpA"/>
</dbReference>
<reference evidence="7 8" key="1">
    <citation type="journal article" date="2016" name="Nat. Commun.">
        <title>Thousands of microbial genomes shed light on interconnected biogeochemical processes in an aquifer system.</title>
        <authorList>
            <person name="Anantharaman K."/>
            <person name="Brown C.T."/>
            <person name="Hug L.A."/>
            <person name="Sharon I."/>
            <person name="Castelle C.J."/>
            <person name="Probst A.J."/>
            <person name="Thomas B.C."/>
            <person name="Singh A."/>
            <person name="Wilkins M.J."/>
            <person name="Karaoz U."/>
            <person name="Brodie E.L."/>
            <person name="Williams K.H."/>
            <person name="Hubbard S.S."/>
            <person name="Banfield J.F."/>
        </authorList>
    </citation>
    <scope>NUCLEOTIDE SEQUENCE [LARGE SCALE GENOMIC DNA]</scope>
</reference>
<dbReference type="Pfam" id="PF00188">
    <property type="entry name" value="CAP"/>
    <property type="match status" value="1"/>
</dbReference>
<evidence type="ECO:0000313" key="8">
    <source>
        <dbReference type="Proteomes" id="UP000177396"/>
    </source>
</evidence>
<organism evidence="7 8">
    <name type="scientific">Candidatus Gottesmanbacteria bacterium RBG_16_38_7b</name>
    <dbReference type="NCBI Taxonomy" id="1798372"/>
    <lineage>
        <taxon>Bacteria</taxon>
        <taxon>Candidatus Gottesmaniibacteriota</taxon>
    </lineage>
</organism>
<dbReference type="Proteomes" id="UP000177396">
    <property type="component" value="Unassembled WGS sequence"/>
</dbReference>
<keyword evidence="4 5" id="KW-0472">Membrane</keyword>